<dbReference type="PANTHER" id="PTHR47481:SF10">
    <property type="entry name" value="COPIA-LIKE POLYPROTEIN_RETROTRANSPOSON"/>
    <property type="match status" value="1"/>
</dbReference>
<reference evidence="1 2" key="1">
    <citation type="submission" date="2024-11" db="EMBL/GenBank/DDBJ databases">
        <title>A near-complete genome assembly of Cinchona calisaya.</title>
        <authorList>
            <person name="Lian D.C."/>
            <person name="Zhao X.W."/>
            <person name="Wei L."/>
        </authorList>
    </citation>
    <scope>NUCLEOTIDE SEQUENCE [LARGE SCALE GENOMIC DNA]</scope>
    <source>
        <tissue evidence="1">Nenye</tissue>
    </source>
</reference>
<sequence>MEVIESIVPRLDCKNSHRRSSWASGWTWHISLSIESFVRFLCTKFSRKRVLFASESANSCKGDTFNVEYIRIFKNICDDLAAIGKPVDDKAKVVGLLKGLVLEYESFITNILKPPIFSYSDLIPLLQGHDTMKSLYTQSTFNSPN</sequence>
<comment type="caution">
    <text evidence="1">The sequence shown here is derived from an EMBL/GenBank/DDBJ whole genome shotgun (WGS) entry which is preliminary data.</text>
</comment>
<gene>
    <name evidence="1" type="ORF">ACH5RR_022450</name>
</gene>
<accession>A0ABD2Z7V2</accession>
<evidence type="ECO:0000313" key="1">
    <source>
        <dbReference type="EMBL" id="KAL3515548.1"/>
    </source>
</evidence>
<keyword evidence="2" id="KW-1185">Reference proteome</keyword>
<dbReference type="PANTHER" id="PTHR47481">
    <property type="match status" value="1"/>
</dbReference>
<proteinExistence type="predicted"/>
<dbReference type="EMBL" id="JBJUIK010000010">
    <property type="protein sequence ID" value="KAL3515548.1"/>
    <property type="molecule type" value="Genomic_DNA"/>
</dbReference>
<name>A0ABD2Z7V2_9GENT</name>
<evidence type="ECO:0000313" key="2">
    <source>
        <dbReference type="Proteomes" id="UP001630127"/>
    </source>
</evidence>
<dbReference type="AlphaFoldDB" id="A0ABD2Z7V2"/>
<organism evidence="1 2">
    <name type="scientific">Cinchona calisaya</name>
    <dbReference type="NCBI Taxonomy" id="153742"/>
    <lineage>
        <taxon>Eukaryota</taxon>
        <taxon>Viridiplantae</taxon>
        <taxon>Streptophyta</taxon>
        <taxon>Embryophyta</taxon>
        <taxon>Tracheophyta</taxon>
        <taxon>Spermatophyta</taxon>
        <taxon>Magnoliopsida</taxon>
        <taxon>eudicotyledons</taxon>
        <taxon>Gunneridae</taxon>
        <taxon>Pentapetalae</taxon>
        <taxon>asterids</taxon>
        <taxon>lamiids</taxon>
        <taxon>Gentianales</taxon>
        <taxon>Rubiaceae</taxon>
        <taxon>Cinchonoideae</taxon>
        <taxon>Cinchoneae</taxon>
        <taxon>Cinchona</taxon>
    </lineage>
</organism>
<protein>
    <submittedName>
        <fullName evidence="1">Uncharacterized protein</fullName>
    </submittedName>
</protein>
<dbReference type="Proteomes" id="UP001630127">
    <property type="component" value="Unassembled WGS sequence"/>
</dbReference>